<evidence type="ECO:0000313" key="6">
    <source>
        <dbReference type="Proteomes" id="UP000253077"/>
    </source>
</evidence>
<dbReference type="GO" id="GO:0004519">
    <property type="term" value="F:endonuclease activity"/>
    <property type="evidence" value="ECO:0007669"/>
    <property type="project" value="UniProtKB-KW"/>
</dbReference>
<dbReference type="GO" id="GO:0009307">
    <property type="term" value="P:DNA restriction-modification system"/>
    <property type="evidence" value="ECO:0007669"/>
    <property type="project" value="UniProtKB-KW"/>
</dbReference>
<sequence length="406" mass="46859">MSIKLKDIIYAKRGSTITSNEFKINPGSYPLISASAQNNGVFGYINYYMYEGGHITISMNGNAGCVFYQKDKFSANSDVLVLSNIDNKISNNKFIFYWLKKHENTKIKSLCKGTTRLRLSNDDVLNLEINLPPIEEQNAIISIIEPHEKLFIKYSNLVDISSVENTKKDVDNLISIIEPIERIIKNLKTIKYKLETIMNNFFVVFYLFNNEENSNKYKLRNIGKFKGGNSTLDKNNYDSGINFINYMDIYKNFVINDDIKLRLYNASEKDIKSYIVSYGDLLLTASSETKEEIAFSSVYLSNKQAIFNGFSKIYKYDQNILLPIYAAFYFRSEFFRKEVIKLATGYTRFNLSIKDAKNIEISINNFEFQKKFSKIVEPLLNLSTKANKIEKILNDSLLKITKKLIV</sequence>
<gene>
    <name evidence="5" type="ORF">DSQ42_00185</name>
</gene>
<keyword evidence="5" id="KW-0378">Hydrolase</keyword>
<organism evidence="5 6">
    <name type="scientific">Ureaplasma urealyticum</name>
    <name type="common">Ureaplasma urealyticum biotype 2</name>
    <dbReference type="NCBI Taxonomy" id="2130"/>
    <lineage>
        <taxon>Bacteria</taxon>
        <taxon>Bacillati</taxon>
        <taxon>Mycoplasmatota</taxon>
        <taxon>Mycoplasmoidales</taxon>
        <taxon>Mycoplasmoidaceae</taxon>
        <taxon>Ureaplasma</taxon>
    </lineage>
</organism>
<keyword evidence="5" id="KW-0255">Endonuclease</keyword>
<dbReference type="Pfam" id="PF01420">
    <property type="entry name" value="Methylase_S"/>
    <property type="match status" value="1"/>
</dbReference>
<dbReference type="EMBL" id="QOKT01000003">
    <property type="protein sequence ID" value="RCJ01737.1"/>
    <property type="molecule type" value="Genomic_DNA"/>
</dbReference>
<dbReference type="CDD" id="cd17255">
    <property type="entry name" value="RMtype1_S_Fco49512ORF2615P-TRD2-CR2_like"/>
    <property type="match status" value="1"/>
</dbReference>
<proteinExistence type="inferred from homology"/>
<keyword evidence="5" id="KW-0540">Nuclease</keyword>
<dbReference type="PANTHER" id="PTHR30408">
    <property type="entry name" value="TYPE-1 RESTRICTION ENZYME ECOKI SPECIFICITY PROTEIN"/>
    <property type="match status" value="1"/>
</dbReference>
<dbReference type="InterPro" id="IPR044946">
    <property type="entry name" value="Restrct_endonuc_typeI_TRD_sf"/>
</dbReference>
<keyword evidence="3" id="KW-0238">DNA-binding</keyword>
<dbReference type="RefSeq" id="WP_114119865.1">
    <property type="nucleotide sequence ID" value="NZ_QOKT01000003.1"/>
</dbReference>
<evidence type="ECO:0000256" key="1">
    <source>
        <dbReference type="ARBA" id="ARBA00010923"/>
    </source>
</evidence>
<evidence type="ECO:0000313" key="5">
    <source>
        <dbReference type="EMBL" id="RCJ01737.1"/>
    </source>
</evidence>
<dbReference type="InterPro" id="IPR000055">
    <property type="entry name" value="Restrct_endonuc_typeI_TRD"/>
</dbReference>
<dbReference type="AlphaFoldDB" id="A0AAX1QZ52"/>
<dbReference type="InterPro" id="IPR052021">
    <property type="entry name" value="Type-I_RS_S_subunit"/>
</dbReference>
<evidence type="ECO:0000259" key="4">
    <source>
        <dbReference type="Pfam" id="PF01420"/>
    </source>
</evidence>
<dbReference type="PANTHER" id="PTHR30408:SF12">
    <property type="entry name" value="TYPE I RESTRICTION ENZYME MJAVIII SPECIFICITY SUBUNIT"/>
    <property type="match status" value="1"/>
</dbReference>
<dbReference type="Gene3D" id="3.90.220.20">
    <property type="entry name" value="DNA methylase specificity domains"/>
    <property type="match status" value="2"/>
</dbReference>
<dbReference type="GO" id="GO:0003677">
    <property type="term" value="F:DNA binding"/>
    <property type="evidence" value="ECO:0007669"/>
    <property type="project" value="UniProtKB-KW"/>
</dbReference>
<dbReference type="SUPFAM" id="SSF116734">
    <property type="entry name" value="DNA methylase specificity domain"/>
    <property type="match status" value="2"/>
</dbReference>
<keyword evidence="2" id="KW-0680">Restriction system</keyword>
<evidence type="ECO:0000256" key="3">
    <source>
        <dbReference type="ARBA" id="ARBA00023125"/>
    </source>
</evidence>
<reference evidence="5 6" key="1">
    <citation type="submission" date="2018-07" db="EMBL/GenBank/DDBJ databases">
        <title>Ureaplasma urealyticum 1000 the multidrug-resistant clinical isolate obtained from scrapings of the urogenital tract of a woman with inflammatory diseases of the reproductive organs.</title>
        <authorList>
            <person name="Kolesnikova E.A."/>
            <person name="Alekseeva A.E."/>
            <person name="Brusnigina N.F."/>
            <person name="Makhova M.A."/>
        </authorList>
    </citation>
    <scope>NUCLEOTIDE SEQUENCE [LARGE SCALE GENOMIC DNA]</scope>
    <source>
        <strain evidence="5 6">1000</strain>
    </source>
</reference>
<evidence type="ECO:0000256" key="2">
    <source>
        <dbReference type="ARBA" id="ARBA00022747"/>
    </source>
</evidence>
<dbReference type="Proteomes" id="UP000253077">
    <property type="component" value="Unassembled WGS sequence"/>
</dbReference>
<comment type="similarity">
    <text evidence="1">Belongs to the type-I restriction system S methylase family.</text>
</comment>
<protein>
    <submittedName>
        <fullName evidence="5">Restriction endonuclease subunit S</fullName>
    </submittedName>
</protein>
<name>A0AAX1QZ52_UREUR</name>
<accession>A0AAX1QZ52</accession>
<comment type="caution">
    <text evidence="5">The sequence shown here is derived from an EMBL/GenBank/DDBJ whole genome shotgun (WGS) entry which is preliminary data.</text>
</comment>
<feature type="domain" description="Type I restriction modification DNA specificity" evidence="4">
    <location>
        <begin position="3"/>
        <end position="151"/>
    </location>
</feature>